<dbReference type="GO" id="GO:0016740">
    <property type="term" value="F:transferase activity"/>
    <property type="evidence" value="ECO:0007669"/>
    <property type="project" value="UniProtKB-KW"/>
</dbReference>
<evidence type="ECO:0000256" key="3">
    <source>
        <dbReference type="ARBA" id="ARBA00022801"/>
    </source>
</evidence>
<dbReference type="EMBL" id="NPBY01000036">
    <property type="protein sequence ID" value="PAD76587.1"/>
    <property type="molecule type" value="Genomic_DNA"/>
</dbReference>
<dbReference type="OrthoDB" id="9796039at2"/>
<comment type="similarity">
    <text evidence="5">Belongs to the metal hydrolase YfiT family.</text>
</comment>
<dbReference type="Pfam" id="PF12867">
    <property type="entry name" value="DinB_2"/>
    <property type="match status" value="1"/>
</dbReference>
<evidence type="ECO:0000313" key="7">
    <source>
        <dbReference type="EMBL" id="MUG67405.1"/>
    </source>
</evidence>
<keyword evidence="7" id="KW-0808">Transferase</keyword>
<organism evidence="8 9">
    <name type="scientific">Paenibacillus campinasensis</name>
    <dbReference type="NCBI Taxonomy" id="66347"/>
    <lineage>
        <taxon>Bacteria</taxon>
        <taxon>Bacillati</taxon>
        <taxon>Bacillota</taxon>
        <taxon>Bacilli</taxon>
        <taxon>Bacillales</taxon>
        <taxon>Paenibacillaceae</taxon>
        <taxon>Paenibacillus</taxon>
    </lineage>
</organism>
<keyword evidence="4 5" id="KW-0862">Zinc</keyword>
<comment type="subcellular location">
    <subcellularLocation>
        <location evidence="5">Cytoplasm</location>
    </subcellularLocation>
</comment>
<dbReference type="AlphaFoldDB" id="A0A268ETX8"/>
<keyword evidence="3 5" id="KW-0378">Hydrolase</keyword>
<proteinExistence type="inferred from homology"/>
<feature type="domain" description="DinB-like" evidence="6">
    <location>
        <begin position="28"/>
        <end position="165"/>
    </location>
</feature>
<dbReference type="SUPFAM" id="SSF109854">
    <property type="entry name" value="DinB/YfiT-like putative metalloenzymes"/>
    <property type="match status" value="1"/>
</dbReference>
<dbReference type="Gene3D" id="1.20.120.450">
    <property type="entry name" value="dinb family like domain"/>
    <property type="match status" value="1"/>
</dbReference>
<evidence type="ECO:0000256" key="5">
    <source>
        <dbReference type="HAMAP-Rule" id="MF_01256"/>
    </source>
</evidence>
<comment type="cofactor">
    <cofactor evidence="5">
        <name>Zn(2+)</name>
        <dbReference type="ChEBI" id="CHEBI:29105"/>
    </cofactor>
    <text evidence="5">Binds 1 zinc ion per subunit.</text>
</comment>
<dbReference type="EMBL" id="WOAA01000014">
    <property type="protein sequence ID" value="MUG67405.1"/>
    <property type="molecule type" value="Genomic_DNA"/>
</dbReference>
<evidence type="ECO:0000256" key="1">
    <source>
        <dbReference type="ARBA" id="ARBA00022490"/>
    </source>
</evidence>
<evidence type="ECO:0000313" key="10">
    <source>
        <dbReference type="Proteomes" id="UP000435177"/>
    </source>
</evidence>
<dbReference type="InterPro" id="IPR024775">
    <property type="entry name" value="DinB-like"/>
</dbReference>
<evidence type="ECO:0000259" key="6">
    <source>
        <dbReference type="Pfam" id="PF12867"/>
    </source>
</evidence>
<reference evidence="7 10" key="2">
    <citation type="submission" date="2019-11" db="EMBL/GenBank/DDBJ databases">
        <title>Draft genome sequences of five Paenibacillus species of dairy origin.</title>
        <authorList>
            <person name="Olajide A.M."/>
            <person name="Chen S."/>
            <person name="Lapointe G."/>
        </authorList>
    </citation>
    <scope>NUCLEOTIDE SEQUENCE [LARGE SCALE GENOMIC DNA]</scope>
    <source>
        <strain evidence="7 10">3CS1</strain>
    </source>
</reference>
<reference evidence="8 9" key="1">
    <citation type="submission" date="2017-07" db="EMBL/GenBank/DDBJ databases">
        <title>Isolation and whole genome analysis of endospore-forming bacteria from heroin.</title>
        <authorList>
            <person name="Kalinowski J."/>
            <person name="Ahrens B."/>
            <person name="Al-Dilaimi A."/>
            <person name="Winkler A."/>
            <person name="Wibberg D."/>
            <person name="Schleenbecker U."/>
            <person name="Ruckert C."/>
            <person name="Wolfel R."/>
            <person name="Grass G."/>
        </authorList>
    </citation>
    <scope>NUCLEOTIDE SEQUENCE [LARGE SCALE GENOMIC DNA]</scope>
    <source>
        <strain evidence="8 9">7537-G1</strain>
    </source>
</reference>
<feature type="binding site" evidence="5">
    <location>
        <position position="161"/>
    </location>
    <ligand>
        <name>Zn(2+)</name>
        <dbReference type="ChEBI" id="CHEBI:29105"/>
    </ligand>
</feature>
<feature type="binding site" evidence="5">
    <location>
        <position position="64"/>
    </location>
    <ligand>
        <name>Zn(2+)</name>
        <dbReference type="ChEBI" id="CHEBI:29105"/>
    </ligand>
</feature>
<feature type="binding site" evidence="5">
    <location>
        <position position="157"/>
    </location>
    <ligand>
        <name>Zn(2+)</name>
        <dbReference type="ChEBI" id="CHEBI:29105"/>
    </ligand>
</feature>
<keyword evidence="1 5" id="KW-0963">Cytoplasm</keyword>
<evidence type="ECO:0000256" key="4">
    <source>
        <dbReference type="ARBA" id="ARBA00022833"/>
    </source>
</evidence>
<gene>
    <name evidence="7" type="primary">bstA</name>
    <name evidence="8" type="ORF">CHH67_11740</name>
    <name evidence="7" type="ORF">GNP94_15570</name>
</gene>
<comment type="subunit">
    <text evidence="5">Homodimer.</text>
</comment>
<evidence type="ECO:0000256" key="2">
    <source>
        <dbReference type="ARBA" id="ARBA00022723"/>
    </source>
</evidence>
<comment type="function">
    <text evidence="5">Possible metal-dependent hydrolase.</text>
</comment>
<name>A0A268ETX8_9BACL</name>
<dbReference type="InterPro" id="IPR034660">
    <property type="entry name" value="DinB/YfiT-like"/>
</dbReference>
<evidence type="ECO:0000313" key="8">
    <source>
        <dbReference type="EMBL" id="PAD76587.1"/>
    </source>
</evidence>
<dbReference type="InterPro" id="IPR023774">
    <property type="entry name" value="Put_metal_dep_hydrolase_YfiT"/>
</dbReference>
<sequence>MDVRYPIGTFRVNGEITASQRQIWIREIEDTPAKLAATVAGLSPELLDTPYREGGWTVRQVVHHMADSHMNAYIRFKLALTEDQPVIKPYLEQKWAELPDSRTGEIGTSLALMEGIHQRWVTMLHSMSDDDFKRTFYHPETEQAVTLDYTTGMYAWHGNHHIAHIASLRNRLGI</sequence>
<dbReference type="Proteomes" id="UP000215596">
    <property type="component" value="Unassembled WGS sequence"/>
</dbReference>
<dbReference type="GO" id="GO:0005737">
    <property type="term" value="C:cytoplasm"/>
    <property type="evidence" value="ECO:0007669"/>
    <property type="project" value="UniProtKB-SubCell"/>
</dbReference>
<dbReference type="Proteomes" id="UP000435177">
    <property type="component" value="Unassembled WGS sequence"/>
</dbReference>
<dbReference type="RefSeq" id="WP_095265378.1">
    <property type="nucleotide sequence ID" value="NZ_NPBY01000036.1"/>
</dbReference>
<dbReference type="GO" id="GO:0016787">
    <property type="term" value="F:hydrolase activity"/>
    <property type="evidence" value="ECO:0007669"/>
    <property type="project" value="UniProtKB-UniRule"/>
</dbReference>
<dbReference type="GO" id="GO:0008270">
    <property type="term" value="F:zinc ion binding"/>
    <property type="evidence" value="ECO:0007669"/>
    <property type="project" value="UniProtKB-UniRule"/>
</dbReference>
<protein>
    <recommendedName>
        <fullName evidence="5">Putative metal-dependent hydrolase CHH67_11740</fullName>
        <ecNumber evidence="5">3.-.-.-</ecNumber>
    </recommendedName>
</protein>
<dbReference type="NCBIfam" id="NF009807">
    <property type="entry name" value="PRK13291.1"/>
    <property type="match status" value="1"/>
</dbReference>
<keyword evidence="10" id="KW-1185">Reference proteome</keyword>
<comment type="caution">
    <text evidence="8">The sequence shown here is derived from an EMBL/GenBank/DDBJ whole genome shotgun (WGS) entry which is preliminary data.</text>
</comment>
<accession>A0A268ETX8</accession>
<evidence type="ECO:0000313" key="9">
    <source>
        <dbReference type="Proteomes" id="UP000215596"/>
    </source>
</evidence>
<dbReference type="EC" id="3.-.-.-" evidence="5"/>
<keyword evidence="2 5" id="KW-0479">Metal-binding</keyword>
<dbReference type="HAMAP" id="MF_01256">
    <property type="entry name" value="YfiT_hydrol"/>
    <property type="match status" value="1"/>
</dbReference>